<evidence type="ECO:0000313" key="3">
    <source>
        <dbReference type="Proteomes" id="UP000267077"/>
    </source>
</evidence>
<evidence type="ECO:0000256" key="1">
    <source>
        <dbReference type="SAM" id="Phobius"/>
    </source>
</evidence>
<comment type="caution">
    <text evidence="2">The sequence shown here is derived from an EMBL/GenBank/DDBJ whole genome shotgun (WGS) entry which is preliminary data.</text>
</comment>
<proteinExistence type="predicted"/>
<protein>
    <submittedName>
        <fullName evidence="2">Prepilin-type N-terminal cleavage/methylation domain-containing protein</fullName>
    </submittedName>
</protein>
<dbReference type="Pfam" id="PF07963">
    <property type="entry name" value="N_methyl"/>
    <property type="match status" value="1"/>
</dbReference>
<reference evidence="2 3" key="1">
    <citation type="submission" date="2018-12" db="EMBL/GenBank/DDBJ databases">
        <title>Dyella dinghuensis sp. nov. DHOA06 and Dyella choica sp. nov. 4M-K27, isolated from forest soil.</title>
        <authorList>
            <person name="Qiu L.-H."/>
            <person name="Gao Z.-H."/>
        </authorList>
    </citation>
    <scope>NUCLEOTIDE SEQUENCE [LARGE SCALE GENOMIC DNA]</scope>
    <source>
        <strain evidence="2 3">DHOA06</strain>
    </source>
</reference>
<sequence>MGTNIRTQPFFARHHHVRANGNAGFTLIEIMIVVVIIAILAAIAIPIYQKQVQESRRTAARTGLLDLASREERYFSTNNAYTSNLDSLGYPGGGTSFTVPNNTPSSDYYTITVTMANANANFTATATPISNSTQKTDACGNFTITDTGIQGNSVTPNTGCW</sequence>
<dbReference type="GO" id="GO:0043683">
    <property type="term" value="P:type IV pilus assembly"/>
    <property type="evidence" value="ECO:0007669"/>
    <property type="project" value="InterPro"/>
</dbReference>
<keyword evidence="1" id="KW-0472">Membrane</keyword>
<dbReference type="NCBIfam" id="TIGR02532">
    <property type="entry name" value="IV_pilin_GFxxxE"/>
    <property type="match status" value="1"/>
</dbReference>
<dbReference type="InterPro" id="IPR012902">
    <property type="entry name" value="N_methyl_site"/>
</dbReference>
<dbReference type="SUPFAM" id="SSF54523">
    <property type="entry name" value="Pili subunits"/>
    <property type="match status" value="1"/>
</dbReference>
<accession>A0A3S0PDL1</accession>
<gene>
    <name evidence="2" type="ORF">EKH79_16670</name>
</gene>
<dbReference type="InterPro" id="IPR045584">
    <property type="entry name" value="Pilin-like"/>
</dbReference>
<organism evidence="2 3">
    <name type="scientific">Dyella dinghuensis</name>
    <dbReference type="NCBI Taxonomy" id="1920169"/>
    <lineage>
        <taxon>Bacteria</taxon>
        <taxon>Pseudomonadati</taxon>
        <taxon>Pseudomonadota</taxon>
        <taxon>Gammaproteobacteria</taxon>
        <taxon>Lysobacterales</taxon>
        <taxon>Rhodanobacteraceae</taxon>
        <taxon>Dyella</taxon>
    </lineage>
</organism>
<dbReference type="PROSITE" id="PS00409">
    <property type="entry name" value="PROKAR_NTER_METHYL"/>
    <property type="match status" value="1"/>
</dbReference>
<keyword evidence="3" id="KW-1185">Reference proteome</keyword>
<dbReference type="Proteomes" id="UP000267077">
    <property type="component" value="Unassembled WGS sequence"/>
</dbReference>
<evidence type="ECO:0000313" key="2">
    <source>
        <dbReference type="EMBL" id="RUL62628.1"/>
    </source>
</evidence>
<dbReference type="InterPro" id="IPR031982">
    <property type="entry name" value="PilE-like"/>
</dbReference>
<keyword evidence="1" id="KW-1133">Transmembrane helix</keyword>
<dbReference type="PANTHER" id="PTHR30093:SF47">
    <property type="entry name" value="TYPE IV PILUS NON-CORE MINOR PILIN PILE"/>
    <property type="match status" value="1"/>
</dbReference>
<keyword evidence="1" id="KW-0812">Transmembrane</keyword>
<dbReference type="EMBL" id="RYZR01000007">
    <property type="protein sequence ID" value="RUL62628.1"/>
    <property type="molecule type" value="Genomic_DNA"/>
</dbReference>
<dbReference type="OrthoDB" id="5296638at2"/>
<dbReference type="Pfam" id="PF16732">
    <property type="entry name" value="ComP_DUS"/>
    <property type="match status" value="1"/>
</dbReference>
<dbReference type="AlphaFoldDB" id="A0A3S0PDL1"/>
<name>A0A3S0PDL1_9GAMM</name>
<dbReference type="PANTHER" id="PTHR30093">
    <property type="entry name" value="GENERAL SECRETION PATHWAY PROTEIN G"/>
    <property type="match status" value="1"/>
</dbReference>
<feature type="transmembrane region" description="Helical" evidence="1">
    <location>
        <begin position="23"/>
        <end position="48"/>
    </location>
</feature>
<dbReference type="Gene3D" id="3.30.700.10">
    <property type="entry name" value="Glycoprotein, Type 4 Pilin"/>
    <property type="match status" value="1"/>
</dbReference>